<sequence>MLRLTSRSFLIVSICLLTLLPAAMAQTFRGQMTGTVIDAQGAVVPNASVKLKNPATETTLDTVSNAAGIFNFPELPAGTYNLIVTVPGFETKEMDDITIDVSKVTNEVVKLAVGRQNTVVQVNADTQTVDTTASSLVSVVTDQQVQNMPINGRDFTQMLKFTPGDNLSGSVNGQRTTSINYQIDGTDNIDAWQDEAASNEGGVESVAGGLVPIDAIDEFSMQSDAEADMGRNSGANQNMVLKSGTNQIHGDAFYYNRNEFFAAISPVAPVNSPKVPIRNNQFGFTLGGPVWKDHTFLFLASEAQIATAGNSDSDTVLNNAWVTAGQNLLSSYGLTANKLSLALYHTLYPAVANNAGAVLNNWFANAPDNYNSYNNVIKLDHHFSDKETLSIVFLGTTGTQTAATSSYYPEFFQTAPMHIFNFSVIQDSIISSHLLNQLHLGTSYFLQRFNDRDQNFYPETADGLDLGLAGILAAGSPKIAIDGFDEVGPSEPAGRTDATGQLSDSLQWTKGRHAFKFGGEFRHGQVDLLGLVAEVPRGAFTFDGTRGPWSGETSTDNANCMAAFGTKCSEQDISLADFLNGEPSNQTASQLVQGNDERTYLVNTFDFWAQDDYQVMKKLTLNYGVRYSLPGAVYDSAHDLYSFVPGQGFVGQLYKDYYGGFGPRLGFAYAPRADRSMAIRGAFGVFYDVPPMTNMVEGSTGNGGDLLVQNNPAGPQPAYVLDASNVQWEQNVNPFSGATVPQLGAMGVQPNFRIPYAMNFNLNVEKQFGRSMMATVGYVGALGRRLVVLRDLNEPIGYNFTTRSYKRPYDSDLTFPGQTISTGQPFEGINQVQAAANSNFNSFQAVLREAYFHGFSGTFNYTWAHSLDDASSGVTPMNSYNLNQDYGPSTFDIRQTFTGFVSYTVPKFTSFAPRLTQGYQLNSLFDYNTGTPLSVLVGKDYSLTDEGHDRVSIVPGVARYLGSTITTTSSGARNYNYLSKAAYAYPVSGVSSPTVYGVYGNEQRDGGGYGPKFGDIDFSIFKHTPITERVNSEFRVEIFNLFNQHNFANPSVSSLASGTFGEITNTKNGSGAPGIGYGEPFNIQFALKLMF</sequence>
<dbReference type="GO" id="GO:0030246">
    <property type="term" value="F:carbohydrate binding"/>
    <property type="evidence" value="ECO:0007669"/>
    <property type="project" value="InterPro"/>
</dbReference>
<evidence type="ECO:0000256" key="1">
    <source>
        <dbReference type="ARBA" id="ARBA00004442"/>
    </source>
</evidence>
<dbReference type="Pfam" id="PF13620">
    <property type="entry name" value="CarboxypepD_reg"/>
    <property type="match status" value="1"/>
</dbReference>
<dbReference type="Gene3D" id="2.40.170.20">
    <property type="entry name" value="TonB-dependent receptor, beta-barrel domain"/>
    <property type="match status" value="1"/>
</dbReference>
<name>A0A372IVD0_9BACT</name>
<keyword evidence="4" id="KW-0732">Signal</keyword>
<comment type="subcellular location">
    <subcellularLocation>
        <location evidence="1">Cell outer membrane</location>
    </subcellularLocation>
</comment>
<dbReference type="GO" id="GO:0009279">
    <property type="term" value="C:cell outer membrane"/>
    <property type="evidence" value="ECO:0007669"/>
    <property type="project" value="UniProtKB-SubCell"/>
</dbReference>
<dbReference type="GO" id="GO:0004180">
    <property type="term" value="F:carboxypeptidase activity"/>
    <property type="evidence" value="ECO:0007669"/>
    <property type="project" value="UniProtKB-KW"/>
</dbReference>
<feature type="chain" id="PRO_5017052926" evidence="4">
    <location>
        <begin position="26"/>
        <end position="1091"/>
    </location>
</feature>
<evidence type="ECO:0000259" key="5">
    <source>
        <dbReference type="Pfam" id="PF25183"/>
    </source>
</evidence>
<proteinExistence type="predicted"/>
<keyword evidence="2" id="KW-0472">Membrane</keyword>
<dbReference type="EMBL" id="QVQT01000001">
    <property type="protein sequence ID" value="RFU18751.1"/>
    <property type="molecule type" value="Genomic_DNA"/>
</dbReference>
<keyword evidence="6" id="KW-0645">Protease</keyword>
<keyword evidence="7" id="KW-1185">Reference proteome</keyword>
<dbReference type="SUPFAM" id="SSF49452">
    <property type="entry name" value="Starch-binding domain-like"/>
    <property type="match status" value="1"/>
</dbReference>
<feature type="domain" description="TonB-dependent transporter Oar-like beta-barrel" evidence="5">
    <location>
        <begin position="240"/>
        <end position="1069"/>
    </location>
</feature>
<evidence type="ECO:0000256" key="2">
    <source>
        <dbReference type="ARBA" id="ARBA00023136"/>
    </source>
</evidence>
<gene>
    <name evidence="6" type="ORF">D0Y96_03750</name>
</gene>
<feature type="signal peptide" evidence="4">
    <location>
        <begin position="1"/>
        <end position="25"/>
    </location>
</feature>
<comment type="caution">
    <text evidence="6">The sequence shown here is derived from an EMBL/GenBank/DDBJ whole genome shotgun (WGS) entry which is preliminary data.</text>
</comment>
<dbReference type="SUPFAM" id="SSF56935">
    <property type="entry name" value="Porins"/>
    <property type="match status" value="1"/>
</dbReference>
<dbReference type="OrthoDB" id="97893at2"/>
<evidence type="ECO:0000313" key="7">
    <source>
        <dbReference type="Proteomes" id="UP000264702"/>
    </source>
</evidence>
<dbReference type="InterPro" id="IPR036942">
    <property type="entry name" value="Beta-barrel_TonB_sf"/>
</dbReference>
<keyword evidence="6" id="KW-0121">Carboxypeptidase</keyword>
<dbReference type="InterPro" id="IPR013784">
    <property type="entry name" value="Carb-bd-like_fold"/>
</dbReference>
<dbReference type="InterPro" id="IPR057601">
    <property type="entry name" value="Oar-like_b-barrel"/>
</dbReference>
<evidence type="ECO:0000256" key="3">
    <source>
        <dbReference type="ARBA" id="ARBA00023237"/>
    </source>
</evidence>
<reference evidence="6 7" key="1">
    <citation type="submission" date="2018-08" db="EMBL/GenBank/DDBJ databases">
        <title>Acidipila sp. 4G-K13, an acidobacterium isolated from forest soil.</title>
        <authorList>
            <person name="Gao Z.-H."/>
            <person name="Qiu L.-H."/>
        </authorList>
    </citation>
    <scope>NUCLEOTIDE SEQUENCE [LARGE SCALE GENOMIC DNA]</scope>
    <source>
        <strain evidence="6 7">4G-K13</strain>
    </source>
</reference>
<keyword evidence="6" id="KW-0378">Hydrolase</keyword>
<evidence type="ECO:0000256" key="4">
    <source>
        <dbReference type="SAM" id="SignalP"/>
    </source>
</evidence>
<accession>A0A372IVD0</accession>
<dbReference type="Pfam" id="PF25183">
    <property type="entry name" value="OMP_b-brl_4"/>
    <property type="match status" value="1"/>
</dbReference>
<protein>
    <submittedName>
        <fullName evidence="6">Carboxypeptidase regulatory-like domain-containing protein</fullName>
    </submittedName>
</protein>
<dbReference type="AlphaFoldDB" id="A0A372IVD0"/>
<evidence type="ECO:0000313" key="6">
    <source>
        <dbReference type="EMBL" id="RFU18751.1"/>
    </source>
</evidence>
<dbReference type="Proteomes" id="UP000264702">
    <property type="component" value="Unassembled WGS sequence"/>
</dbReference>
<organism evidence="6 7">
    <name type="scientific">Paracidobacterium acidisoli</name>
    <dbReference type="NCBI Taxonomy" id="2303751"/>
    <lineage>
        <taxon>Bacteria</taxon>
        <taxon>Pseudomonadati</taxon>
        <taxon>Acidobacteriota</taxon>
        <taxon>Terriglobia</taxon>
        <taxon>Terriglobales</taxon>
        <taxon>Acidobacteriaceae</taxon>
        <taxon>Paracidobacterium</taxon>
    </lineage>
</organism>
<dbReference type="Gene3D" id="2.60.40.1120">
    <property type="entry name" value="Carboxypeptidase-like, regulatory domain"/>
    <property type="match status" value="1"/>
</dbReference>
<keyword evidence="3" id="KW-0998">Cell outer membrane</keyword>